<dbReference type="InterPro" id="IPR006134">
    <property type="entry name" value="DNA-dir_DNA_pol_B_multi_dom"/>
</dbReference>
<dbReference type="CDD" id="cd05776">
    <property type="entry name" value="DNA_polB_alpha_exo"/>
    <property type="match status" value="1"/>
</dbReference>
<dbReference type="Gene3D" id="1.10.287.690">
    <property type="entry name" value="Helix hairpin bin"/>
    <property type="match status" value="1"/>
</dbReference>
<keyword evidence="11" id="KW-0539">Nucleus</keyword>
<dbReference type="GO" id="GO:0000785">
    <property type="term" value="C:chromatin"/>
    <property type="evidence" value="ECO:0007669"/>
    <property type="project" value="EnsemblFungi"/>
</dbReference>
<dbReference type="Pfam" id="PF03104">
    <property type="entry name" value="DNA_pol_B_exo1"/>
    <property type="match status" value="1"/>
</dbReference>
<dbReference type="GO" id="GO:0005658">
    <property type="term" value="C:alpha DNA polymerase:primase complex"/>
    <property type="evidence" value="ECO:0007669"/>
    <property type="project" value="EnsemblFungi"/>
</dbReference>
<dbReference type="STRING" id="1198029.A0A1U7LVC1"/>
<dbReference type="PROSITE" id="PS00116">
    <property type="entry name" value="DNA_POLYMERASE_B"/>
    <property type="match status" value="1"/>
</dbReference>
<comment type="similarity">
    <text evidence="2 12">Belongs to the DNA polymerase type-B family.</text>
</comment>
<dbReference type="PANTHER" id="PTHR45861">
    <property type="entry name" value="DNA POLYMERASE ALPHA CATALYTIC SUBUNIT"/>
    <property type="match status" value="1"/>
</dbReference>
<dbReference type="InterPro" id="IPR023211">
    <property type="entry name" value="DNA_pol_palm_dom_sf"/>
</dbReference>
<dbReference type="FunFam" id="3.30.70.2820:FF:000001">
    <property type="entry name" value="DNA polymerase"/>
    <property type="match status" value="1"/>
</dbReference>
<dbReference type="GO" id="GO:0003688">
    <property type="term" value="F:DNA replication origin binding"/>
    <property type="evidence" value="ECO:0007669"/>
    <property type="project" value="EnsemblFungi"/>
</dbReference>
<dbReference type="SUPFAM" id="SSF53098">
    <property type="entry name" value="Ribonuclease H-like"/>
    <property type="match status" value="1"/>
</dbReference>
<dbReference type="Gene3D" id="3.30.420.10">
    <property type="entry name" value="Ribonuclease H-like superfamily/Ribonuclease H"/>
    <property type="match status" value="1"/>
</dbReference>
<dbReference type="EC" id="2.7.7.7" evidence="12"/>
<dbReference type="InterPro" id="IPR006172">
    <property type="entry name" value="DNA-dir_DNA_pol_B"/>
</dbReference>
<dbReference type="Gene3D" id="2.40.50.730">
    <property type="match status" value="1"/>
</dbReference>
<evidence type="ECO:0000256" key="3">
    <source>
        <dbReference type="ARBA" id="ARBA00022679"/>
    </source>
</evidence>
<sequence length="1291" mass="145878">MADLLGNVDDYSTSVPKRTKSLKRRIDDKSHLFPRKRASSPPMRNLSILNRPTGSRTPGETKQEIHSSPPSVSNADMDYSDGGIMDLDTDIPDPPTPLLGNSTQHIEEEEEFESKPLTGGTISAKTVNITSTRLGRLKHLTIPGKTPLHDGESSPIHDTFNSREWAQVNNSLNISETPSTLSFGKIQSHEALEQDGSIRFFWIDYVEVNGVLGLFGKVKTLRGYVSAFCKVEGILRNLYFLPRETRFRAGNTTNEQVQMEDVYEEVSNLFTKLKITQWKSKPTTRKYAFEIPGIPAQCDYLKVLCPSDNLTGETFSLVFGTNTALFEQFVLYRKIMGPCWLTIKEPNLSAAQNSSWCKLEFGVSDPECITPIDDNVPPPTFTLTSLALRTVMDHKANKQEIVLASLRIFENVSLDDPTPAEKLPCSTFTVVRPLRTVFPAGFEAQVKSHRGVIKLEKTEASLLNSKIQQIDPDFLIGHNIENVDYCTLLARMKERKTHNWHRIGRLKRSEWPKGYGRTGFSFADRGIIAGRLIGDLANDLGKSLIKATSWSLSELVQLQLGIKRTDVDAEKTMSNSTQSGRGMMDWLEHCEVDTYYIAAIALKVQMLPLTRQLTNLAGNSWARTLAGTRAERNEFILLHEFHRNKYICPDKQRGKKLAIKEDEEDDPEVAASSKKKEKYKGGLVFEPAKGLYDKIILVMDFNSLYPSIIQEYNICFTTVDRSEFVETSDNMPELPGREIPLGILPRLIATLVGRRRQVKSLMKDKNATPVQLSQWDIKQQALKLTANSMYGCLGYTKSRFYARALAMLTTFKGREILTNTKALAEDTMQLQVIYGDTDSVMINTNVDTFPDAMRIGNEFKKLVNERYRLLEIDIDNVYQRLLLHAKKKYAALNLVDVGGKLEPKIDIKGLDMKRREYCNLSKDASHYILSQILSGEQTEVVVEKIHEYLRELASKMRHGDFTFHKYIIHTRMGKNPEDYPGGRTMPHIQVALKRKARGQPVRIGDVIAYIITGEDDSTHVADRAVPKEDFEKPNHGLIIDYNYYLGHQILPPIDRLCAPIEGTDAMRIADCLGLDPVKYKTTSITQAEVEIQPLEALISDEERFRNTVKFEVLCNSCHEKTLFEGLAKSTNMITPRGFVCSCGAALTLLTISAQVEHQLRAQIALYYEAWLICDDTSCANRTRQISVYGRRCLSKGCRGRMNYEYSDKMLYNQLLYIESLWDVDRAKPDKESKSTGINVLTYDTEAKIAAVGLLAEHNRVGFEKIGNIVKGYLAKCGRRYVDLASLFGFME</sequence>
<evidence type="ECO:0000313" key="17">
    <source>
        <dbReference type="EMBL" id="OLL26607.1"/>
    </source>
</evidence>
<evidence type="ECO:0000259" key="16">
    <source>
        <dbReference type="Pfam" id="PF08996"/>
    </source>
</evidence>
<evidence type="ECO:0000256" key="9">
    <source>
        <dbReference type="ARBA" id="ARBA00022932"/>
    </source>
</evidence>
<evidence type="ECO:0000256" key="2">
    <source>
        <dbReference type="ARBA" id="ARBA00005755"/>
    </source>
</evidence>
<evidence type="ECO:0000256" key="1">
    <source>
        <dbReference type="ARBA" id="ARBA00004123"/>
    </source>
</evidence>
<dbReference type="GO" id="GO:0000166">
    <property type="term" value="F:nucleotide binding"/>
    <property type="evidence" value="ECO:0007669"/>
    <property type="project" value="InterPro"/>
</dbReference>
<evidence type="ECO:0000256" key="11">
    <source>
        <dbReference type="ARBA" id="ARBA00023242"/>
    </source>
</evidence>
<keyword evidence="10 12" id="KW-0238">DNA-binding</keyword>
<evidence type="ECO:0000313" key="18">
    <source>
        <dbReference type="Proteomes" id="UP000186594"/>
    </source>
</evidence>
<dbReference type="PANTHER" id="PTHR45861:SF1">
    <property type="entry name" value="DNA POLYMERASE ALPHA CATALYTIC SUBUNIT"/>
    <property type="match status" value="1"/>
</dbReference>
<dbReference type="SUPFAM" id="SSF56672">
    <property type="entry name" value="DNA/RNA polymerases"/>
    <property type="match status" value="1"/>
</dbReference>
<dbReference type="GO" id="GO:1902975">
    <property type="term" value="P:mitotic DNA replication initiation"/>
    <property type="evidence" value="ECO:0007669"/>
    <property type="project" value="InterPro"/>
</dbReference>
<dbReference type="InterPro" id="IPR036397">
    <property type="entry name" value="RNaseH_sf"/>
</dbReference>
<dbReference type="GO" id="GO:0008270">
    <property type="term" value="F:zinc ion binding"/>
    <property type="evidence" value="ECO:0007669"/>
    <property type="project" value="UniProtKB-KW"/>
</dbReference>
<dbReference type="InterPro" id="IPR015088">
    <property type="entry name" value="Znf_DNA-dir_DNA_pol_B_alpha"/>
</dbReference>
<evidence type="ECO:0000256" key="4">
    <source>
        <dbReference type="ARBA" id="ARBA00022695"/>
    </source>
</evidence>
<keyword evidence="3 12" id="KW-0808">Transferase</keyword>
<dbReference type="Gene3D" id="1.10.132.60">
    <property type="entry name" value="DNA polymerase family B, C-terminal domain"/>
    <property type="match status" value="1"/>
</dbReference>
<comment type="caution">
    <text evidence="17">The sequence shown here is derived from an EMBL/GenBank/DDBJ whole genome shotgun (WGS) entry which is preliminary data.</text>
</comment>
<evidence type="ECO:0000256" key="12">
    <source>
        <dbReference type="RuleBase" id="RU000442"/>
    </source>
</evidence>
<dbReference type="NCBIfam" id="TIGR00592">
    <property type="entry name" value="pol2"/>
    <property type="match status" value="1"/>
</dbReference>
<dbReference type="GO" id="GO:0140445">
    <property type="term" value="C:chromosome, telomeric repeat region"/>
    <property type="evidence" value="ECO:0007669"/>
    <property type="project" value="EnsemblFungi"/>
</dbReference>
<evidence type="ECO:0000256" key="10">
    <source>
        <dbReference type="ARBA" id="ARBA00023125"/>
    </source>
</evidence>
<name>A0A1U7LVC1_NEOID</name>
<dbReference type="CDD" id="cd05532">
    <property type="entry name" value="POLBc_alpha"/>
    <property type="match status" value="1"/>
</dbReference>
<evidence type="ECO:0000259" key="15">
    <source>
        <dbReference type="Pfam" id="PF03104"/>
    </source>
</evidence>
<feature type="domain" description="Zinc finger DNA-directed DNA polymerase family B alpha" evidence="16">
    <location>
        <begin position="1098"/>
        <end position="1287"/>
    </location>
</feature>
<protein>
    <recommendedName>
        <fullName evidence="12">DNA polymerase</fullName>
        <ecNumber evidence="12">2.7.7.7</ecNumber>
    </recommendedName>
</protein>
<evidence type="ECO:0000256" key="8">
    <source>
        <dbReference type="ARBA" id="ARBA00022833"/>
    </source>
</evidence>
<feature type="region of interest" description="Disordered" evidence="13">
    <location>
        <begin position="1"/>
        <end position="74"/>
    </location>
</feature>
<feature type="domain" description="DNA-directed DNA polymerase family B exonuclease" evidence="15">
    <location>
        <begin position="318"/>
        <end position="554"/>
    </location>
</feature>
<dbReference type="Proteomes" id="UP000186594">
    <property type="component" value="Unassembled WGS sequence"/>
</dbReference>
<feature type="compositionally biased region" description="Polar residues" evidence="13">
    <location>
        <begin position="47"/>
        <end position="58"/>
    </location>
</feature>
<dbReference type="GO" id="GO:0006273">
    <property type="term" value="P:lagging strand elongation"/>
    <property type="evidence" value="ECO:0007669"/>
    <property type="project" value="TreeGrafter"/>
</dbReference>
<dbReference type="Gene3D" id="1.10.3200.20">
    <property type="entry name" value="DNA Polymerase alpha, zinc finger"/>
    <property type="match status" value="1"/>
</dbReference>
<dbReference type="FunFam" id="1.10.132.60:FF:000004">
    <property type="entry name" value="DNA polymerase"/>
    <property type="match status" value="1"/>
</dbReference>
<keyword evidence="7" id="KW-0863">Zinc-finger</keyword>
<keyword evidence="6" id="KW-0479">Metal-binding</keyword>
<comment type="subcellular location">
    <subcellularLocation>
        <location evidence="1">Nucleus</location>
    </subcellularLocation>
</comment>
<dbReference type="OrthoDB" id="6755010at2759"/>
<dbReference type="SMART" id="SM00486">
    <property type="entry name" value="POLBc"/>
    <property type="match status" value="1"/>
</dbReference>
<evidence type="ECO:0000256" key="13">
    <source>
        <dbReference type="SAM" id="MobiDB-lite"/>
    </source>
</evidence>
<dbReference type="FunFam" id="1.10.287.690:FF:000003">
    <property type="entry name" value="DNA polymerase"/>
    <property type="match status" value="1"/>
</dbReference>
<dbReference type="Gene3D" id="3.30.70.2820">
    <property type="match status" value="1"/>
</dbReference>
<dbReference type="InterPro" id="IPR043502">
    <property type="entry name" value="DNA/RNA_pol_sf"/>
</dbReference>
<dbReference type="InterPro" id="IPR017964">
    <property type="entry name" value="DNA-dir_DNA_pol_B_CS"/>
</dbReference>
<dbReference type="InterPro" id="IPR038256">
    <property type="entry name" value="Pol_alpha_znc_sf"/>
</dbReference>
<keyword evidence="18" id="KW-1185">Reference proteome</keyword>
<dbReference type="Gene3D" id="6.10.10.100">
    <property type="match status" value="1"/>
</dbReference>
<dbReference type="GO" id="GO:0007534">
    <property type="term" value="P:gene conversion at mating-type locus"/>
    <property type="evidence" value="ECO:0007669"/>
    <property type="project" value="EnsemblFungi"/>
</dbReference>
<dbReference type="Pfam" id="PF00136">
    <property type="entry name" value="DNA_pol_B"/>
    <property type="match status" value="1"/>
</dbReference>
<dbReference type="Gene3D" id="3.90.1600.10">
    <property type="entry name" value="Palm domain of DNA polymerase"/>
    <property type="match status" value="1"/>
</dbReference>
<proteinExistence type="inferred from homology"/>
<keyword evidence="5 12" id="KW-0235">DNA replication</keyword>
<feature type="domain" description="DNA-directed DNA polymerase family B multifunctional" evidence="14">
    <location>
        <begin position="620"/>
        <end position="1060"/>
    </location>
</feature>
<dbReference type="FunFam" id="3.30.420.10:FF:000036">
    <property type="entry name" value="DNA polymerase"/>
    <property type="match status" value="1"/>
</dbReference>
<dbReference type="GO" id="GO:0035861">
    <property type="term" value="C:site of double-strand break"/>
    <property type="evidence" value="ECO:0007669"/>
    <property type="project" value="EnsemblFungi"/>
</dbReference>
<dbReference type="GO" id="GO:0003697">
    <property type="term" value="F:single-stranded DNA binding"/>
    <property type="evidence" value="ECO:0007669"/>
    <property type="project" value="EnsemblFungi"/>
</dbReference>
<dbReference type="GO" id="GO:0003887">
    <property type="term" value="F:DNA-directed DNA polymerase activity"/>
    <property type="evidence" value="ECO:0007669"/>
    <property type="project" value="UniProtKB-KW"/>
</dbReference>
<dbReference type="GO" id="GO:0003682">
    <property type="term" value="F:chromatin binding"/>
    <property type="evidence" value="ECO:0007669"/>
    <property type="project" value="EnsemblFungi"/>
</dbReference>
<dbReference type="InterPro" id="IPR012337">
    <property type="entry name" value="RNaseH-like_sf"/>
</dbReference>
<accession>A0A1U7LVC1</accession>
<gene>
    <name evidence="17" type="ORF">NEOLI_000059</name>
</gene>
<evidence type="ECO:0000256" key="6">
    <source>
        <dbReference type="ARBA" id="ARBA00022723"/>
    </source>
</evidence>
<dbReference type="PRINTS" id="PR00106">
    <property type="entry name" value="DNAPOLB"/>
</dbReference>
<dbReference type="EMBL" id="LXFE01000157">
    <property type="protein sequence ID" value="OLL26607.1"/>
    <property type="molecule type" value="Genomic_DNA"/>
</dbReference>
<dbReference type="InterPro" id="IPR045846">
    <property type="entry name" value="POLBc_alpha"/>
</dbReference>
<evidence type="ECO:0000256" key="5">
    <source>
        <dbReference type="ARBA" id="ARBA00022705"/>
    </source>
</evidence>
<organism evidence="17 18">
    <name type="scientific">Neolecta irregularis (strain DAH-3)</name>
    <dbReference type="NCBI Taxonomy" id="1198029"/>
    <lineage>
        <taxon>Eukaryota</taxon>
        <taxon>Fungi</taxon>
        <taxon>Dikarya</taxon>
        <taxon>Ascomycota</taxon>
        <taxon>Taphrinomycotina</taxon>
        <taxon>Neolectales</taxon>
        <taxon>Neolectaceae</taxon>
        <taxon>Neolecta</taxon>
    </lineage>
</organism>
<dbReference type="InterPro" id="IPR006133">
    <property type="entry name" value="DNA-dir_DNA_pol_B_exonuc"/>
</dbReference>
<reference evidence="17 18" key="1">
    <citation type="submission" date="2016-04" db="EMBL/GenBank/DDBJ databases">
        <title>Evolutionary innovation and constraint leading to complex multicellularity in the Ascomycota.</title>
        <authorList>
            <person name="Cisse O."/>
            <person name="Nguyen A."/>
            <person name="Hewitt D.A."/>
            <person name="Jedd G."/>
            <person name="Stajich J.E."/>
        </authorList>
    </citation>
    <scope>NUCLEOTIDE SEQUENCE [LARGE SCALE GENOMIC DNA]</scope>
    <source>
        <strain evidence="17 18">DAH-3</strain>
    </source>
</reference>
<evidence type="ECO:0000259" key="14">
    <source>
        <dbReference type="Pfam" id="PF00136"/>
    </source>
</evidence>
<comment type="catalytic activity">
    <reaction evidence="12">
        <text>DNA(n) + a 2'-deoxyribonucleoside 5'-triphosphate = DNA(n+1) + diphosphate</text>
        <dbReference type="Rhea" id="RHEA:22508"/>
        <dbReference type="Rhea" id="RHEA-COMP:17339"/>
        <dbReference type="Rhea" id="RHEA-COMP:17340"/>
        <dbReference type="ChEBI" id="CHEBI:33019"/>
        <dbReference type="ChEBI" id="CHEBI:61560"/>
        <dbReference type="ChEBI" id="CHEBI:173112"/>
        <dbReference type="EC" id="2.7.7.7"/>
    </reaction>
</comment>
<dbReference type="Pfam" id="PF08996">
    <property type="entry name" value="zf-DNA_Pol"/>
    <property type="match status" value="1"/>
</dbReference>
<evidence type="ECO:0000256" key="7">
    <source>
        <dbReference type="ARBA" id="ARBA00022771"/>
    </source>
</evidence>
<dbReference type="GO" id="GO:0006272">
    <property type="term" value="P:leading strand elongation"/>
    <property type="evidence" value="ECO:0007669"/>
    <property type="project" value="TreeGrafter"/>
</dbReference>
<dbReference type="InterPro" id="IPR042087">
    <property type="entry name" value="DNA_pol_B_thumb"/>
</dbReference>
<dbReference type="OMA" id="MTKMNVG"/>
<keyword evidence="9 12" id="KW-0239">DNA-directed DNA polymerase</keyword>
<dbReference type="GO" id="GO:0006281">
    <property type="term" value="P:DNA repair"/>
    <property type="evidence" value="ECO:0007669"/>
    <property type="project" value="EnsemblFungi"/>
</dbReference>
<keyword evidence="8" id="KW-0862">Zinc</keyword>
<keyword evidence="4 12" id="KW-0548">Nucleotidyltransferase</keyword>